<evidence type="ECO:0000256" key="2">
    <source>
        <dbReference type="PROSITE-ProRule" id="PRU00168"/>
    </source>
</evidence>
<dbReference type="InterPro" id="IPR036964">
    <property type="entry name" value="RASGEF_cat_dom_sf"/>
</dbReference>
<accession>A0A8H7PEJ6</accession>
<dbReference type="PANTHER" id="PTHR23113:SF363">
    <property type="entry name" value="PROTEIN SON OF SEVENLESS"/>
    <property type="match status" value="1"/>
</dbReference>
<evidence type="ECO:0000256" key="1">
    <source>
        <dbReference type="ARBA" id="ARBA00022658"/>
    </source>
</evidence>
<keyword evidence="5" id="KW-1185">Reference proteome</keyword>
<dbReference type="Gene3D" id="1.10.840.10">
    <property type="entry name" value="Ras guanine-nucleotide exchange factors catalytic domain"/>
    <property type="match status" value="1"/>
</dbReference>
<dbReference type="PANTHER" id="PTHR23113">
    <property type="entry name" value="GUANINE NUCLEOTIDE EXCHANGE FACTOR"/>
    <property type="match status" value="1"/>
</dbReference>
<dbReference type="Proteomes" id="UP000612746">
    <property type="component" value="Unassembled WGS sequence"/>
</dbReference>
<protein>
    <recommendedName>
        <fullName evidence="3">Ras-GEF domain-containing protein</fullName>
    </recommendedName>
</protein>
<feature type="non-terminal residue" evidence="4">
    <location>
        <position position="1"/>
    </location>
</feature>
<dbReference type="InterPro" id="IPR008937">
    <property type="entry name" value="Ras-like_GEF"/>
</dbReference>
<name>A0A8H7PEJ6_9FUNG</name>
<gene>
    <name evidence="4" type="ORF">INT44_006646</name>
</gene>
<dbReference type="GO" id="GO:0005886">
    <property type="term" value="C:plasma membrane"/>
    <property type="evidence" value="ECO:0007669"/>
    <property type="project" value="TreeGrafter"/>
</dbReference>
<dbReference type="PROSITE" id="PS50009">
    <property type="entry name" value="RASGEF_CAT"/>
    <property type="match status" value="1"/>
</dbReference>
<keyword evidence="1 2" id="KW-0344">Guanine-nucleotide releasing factor</keyword>
<reference evidence="4" key="1">
    <citation type="submission" date="2020-12" db="EMBL/GenBank/DDBJ databases">
        <title>Metabolic potential, ecology and presence of endohyphal bacteria is reflected in genomic diversity of Mucoromycotina.</title>
        <authorList>
            <person name="Muszewska A."/>
            <person name="Okrasinska A."/>
            <person name="Steczkiewicz K."/>
            <person name="Drgas O."/>
            <person name="Orlowska M."/>
            <person name="Perlinska-Lenart U."/>
            <person name="Aleksandrzak-Piekarczyk T."/>
            <person name="Szatraj K."/>
            <person name="Zielenkiewicz U."/>
            <person name="Pilsyk S."/>
            <person name="Malc E."/>
            <person name="Mieczkowski P."/>
            <person name="Kruszewska J.S."/>
            <person name="Biernat P."/>
            <person name="Pawlowska J."/>
        </authorList>
    </citation>
    <scope>NUCLEOTIDE SEQUENCE</scope>
    <source>
        <strain evidence="4">WA0000051536</strain>
    </source>
</reference>
<proteinExistence type="predicted"/>
<dbReference type="GO" id="GO:0007265">
    <property type="term" value="P:Ras protein signal transduction"/>
    <property type="evidence" value="ECO:0007669"/>
    <property type="project" value="TreeGrafter"/>
</dbReference>
<dbReference type="EMBL" id="JAEPRA010000024">
    <property type="protein sequence ID" value="KAG2172473.1"/>
    <property type="molecule type" value="Genomic_DNA"/>
</dbReference>
<dbReference type="OrthoDB" id="10254377at2759"/>
<evidence type="ECO:0000313" key="5">
    <source>
        <dbReference type="Proteomes" id="UP000612746"/>
    </source>
</evidence>
<dbReference type="GO" id="GO:0005085">
    <property type="term" value="F:guanyl-nucleotide exchange factor activity"/>
    <property type="evidence" value="ECO:0007669"/>
    <property type="project" value="UniProtKB-KW"/>
</dbReference>
<organism evidence="4 5">
    <name type="scientific">Umbelopsis vinacea</name>
    <dbReference type="NCBI Taxonomy" id="44442"/>
    <lineage>
        <taxon>Eukaryota</taxon>
        <taxon>Fungi</taxon>
        <taxon>Fungi incertae sedis</taxon>
        <taxon>Mucoromycota</taxon>
        <taxon>Mucoromycotina</taxon>
        <taxon>Umbelopsidomycetes</taxon>
        <taxon>Umbelopsidales</taxon>
        <taxon>Umbelopsidaceae</taxon>
        <taxon>Umbelopsis</taxon>
    </lineage>
</organism>
<dbReference type="InterPro" id="IPR001895">
    <property type="entry name" value="RASGEF_cat_dom"/>
</dbReference>
<dbReference type="InterPro" id="IPR023578">
    <property type="entry name" value="Ras_GEF_dom_sf"/>
</dbReference>
<feature type="domain" description="Ras-GEF" evidence="3">
    <location>
        <begin position="24"/>
        <end position="313"/>
    </location>
</feature>
<dbReference type="SMART" id="SM00147">
    <property type="entry name" value="RasGEF"/>
    <property type="match status" value="1"/>
</dbReference>
<dbReference type="SUPFAM" id="SSF48366">
    <property type="entry name" value="Ras GEF"/>
    <property type="match status" value="1"/>
</dbReference>
<comment type="caution">
    <text evidence="4">The sequence shown here is derived from an EMBL/GenBank/DDBJ whole genome shotgun (WGS) entry which is preliminary data.</text>
</comment>
<evidence type="ECO:0000313" key="4">
    <source>
        <dbReference type="EMBL" id="KAG2172473.1"/>
    </source>
</evidence>
<dbReference type="AlphaFoldDB" id="A0A8H7PEJ6"/>
<evidence type="ECO:0000259" key="3">
    <source>
        <dbReference type="PROSITE" id="PS50009"/>
    </source>
</evidence>
<sequence>GFRIDTQSNITLRHPQKPFILQHRSEVIMQQFCIIEKELLERVTWVEIVEMRWKKTRAPVSQRSGEGNSNVLDCNIDAVIEWFNITYVWVISEILSIQSLEVRVQVIEKFIRIALKCYHHRNYSTLLQILLALQSPHVSRLNKTWNRVDQYERQIFERLKDLPNPERNWKRVRNCMISAVEAVAETQAVEAILSDDGPDQPMFLSQRGSIPFLGLYLADMTSNAEMPTFIPNSAAKADSAPSEDNNGTQDLVTRLAKTPLVNFNKFRITASVVKHVLAFQLLAKCYQFERYDSVYDYLKHMVFMDNNDMREASFQCEE</sequence>
<dbReference type="Pfam" id="PF00617">
    <property type="entry name" value="RasGEF"/>
    <property type="match status" value="1"/>
</dbReference>